<dbReference type="PANTHER" id="PTHR43179:SF7">
    <property type="entry name" value="RHAMNOSYLTRANSFERASE WBBL"/>
    <property type="match status" value="1"/>
</dbReference>
<reference evidence="3 4" key="1">
    <citation type="submission" date="2017-12" db="EMBL/GenBank/DDBJ databases">
        <title>Sequencing the genomes of 1000 Actinobacteria strains.</title>
        <authorList>
            <person name="Klenk H.-P."/>
        </authorList>
    </citation>
    <scope>NUCLEOTIDE SEQUENCE [LARGE SCALE GENOMIC DNA]</scope>
    <source>
        <strain evidence="3 4">DSM 44489</strain>
    </source>
</reference>
<feature type="domain" description="Glycosyltransferase 2-like" evidence="2">
    <location>
        <begin position="5"/>
        <end position="127"/>
    </location>
</feature>
<evidence type="ECO:0000259" key="2">
    <source>
        <dbReference type="Pfam" id="PF00535"/>
    </source>
</evidence>
<dbReference type="CDD" id="cd04186">
    <property type="entry name" value="GT_2_like_c"/>
    <property type="match status" value="1"/>
</dbReference>
<dbReference type="GO" id="GO:0016740">
    <property type="term" value="F:transferase activity"/>
    <property type="evidence" value="ECO:0007669"/>
    <property type="project" value="UniProtKB-KW"/>
</dbReference>
<evidence type="ECO:0000313" key="3">
    <source>
        <dbReference type="EMBL" id="PKV76714.1"/>
    </source>
</evidence>
<evidence type="ECO:0000313" key="4">
    <source>
        <dbReference type="Proteomes" id="UP000233766"/>
    </source>
</evidence>
<comment type="caution">
    <text evidence="3">The sequence shown here is derived from an EMBL/GenBank/DDBJ whole genome shotgun (WGS) entry which is preliminary data.</text>
</comment>
<dbReference type="InterPro" id="IPR001173">
    <property type="entry name" value="Glyco_trans_2-like"/>
</dbReference>
<dbReference type="Gene3D" id="3.90.550.10">
    <property type="entry name" value="Spore Coat Polysaccharide Biosynthesis Protein SpsA, Chain A"/>
    <property type="match status" value="1"/>
</dbReference>
<accession>A0A2N3V521</accession>
<dbReference type="SUPFAM" id="SSF53448">
    <property type="entry name" value="Nucleotide-diphospho-sugar transferases"/>
    <property type="match status" value="1"/>
</dbReference>
<keyword evidence="1" id="KW-0472">Membrane</keyword>
<dbReference type="Pfam" id="PF00535">
    <property type="entry name" value="Glycos_transf_2"/>
    <property type="match status" value="1"/>
</dbReference>
<dbReference type="InterPro" id="IPR029044">
    <property type="entry name" value="Nucleotide-diphossugar_trans"/>
</dbReference>
<keyword evidence="1" id="KW-0812">Transmembrane</keyword>
<protein>
    <submittedName>
        <fullName evidence="3">N-acetylglucosaminyl-diphospho-decaprenol L-rhamnosyltransferase</fullName>
    </submittedName>
</protein>
<dbReference type="PANTHER" id="PTHR43179">
    <property type="entry name" value="RHAMNOSYLTRANSFERASE WBBL"/>
    <property type="match status" value="1"/>
</dbReference>
<name>A0A2N3V521_9NOCA</name>
<proteinExistence type="predicted"/>
<sequence>MSIDVIILTYNSAEHLPAAVASVRAQTAADVTITVIDNASTDNTLDVARELGLTPIANSHNIGFGAAINQAAAATQADYVTLLNPDAELGDPKALDAMVDTLSDPQIGIVGTRIQTPAGEPYPNGRRFPSTTLAARHAIMSVLRPGTNSASAEYFGPAIGRPDADQVVDWVSGCCLMMKRPLWEQMRGFDPRYWMYLEDADLAWRLRENGYTTVLSGPAWVTHHGGQSSKFRRNRSLWHHHRSAALFYARTRTGWRRILVPIAFAFLGIRLGALVALNTARRLTASD</sequence>
<keyword evidence="3" id="KW-0808">Transferase</keyword>
<organism evidence="3 4">
    <name type="scientific">Nocardia fluminea</name>
    <dbReference type="NCBI Taxonomy" id="134984"/>
    <lineage>
        <taxon>Bacteria</taxon>
        <taxon>Bacillati</taxon>
        <taxon>Actinomycetota</taxon>
        <taxon>Actinomycetes</taxon>
        <taxon>Mycobacteriales</taxon>
        <taxon>Nocardiaceae</taxon>
        <taxon>Nocardia</taxon>
    </lineage>
</organism>
<keyword evidence="1" id="KW-1133">Transmembrane helix</keyword>
<evidence type="ECO:0000256" key="1">
    <source>
        <dbReference type="SAM" id="Phobius"/>
    </source>
</evidence>
<feature type="transmembrane region" description="Helical" evidence="1">
    <location>
        <begin position="258"/>
        <end position="277"/>
    </location>
</feature>
<dbReference type="Proteomes" id="UP000233766">
    <property type="component" value="Unassembled WGS sequence"/>
</dbReference>
<dbReference type="RefSeq" id="WP_101468888.1">
    <property type="nucleotide sequence ID" value="NZ_PJMW01000003.1"/>
</dbReference>
<keyword evidence="4" id="KW-1185">Reference proteome</keyword>
<dbReference type="EMBL" id="PJMW01000003">
    <property type="protein sequence ID" value="PKV76714.1"/>
    <property type="molecule type" value="Genomic_DNA"/>
</dbReference>
<dbReference type="AlphaFoldDB" id="A0A2N3V521"/>
<gene>
    <name evidence="3" type="ORF">ATK86_7115</name>
</gene>
<dbReference type="OrthoDB" id="9771846at2"/>